<feature type="transmembrane region" description="Helical" evidence="1">
    <location>
        <begin position="90"/>
        <end position="110"/>
    </location>
</feature>
<dbReference type="AlphaFoldDB" id="A0A4Y2NLP6"/>
<evidence type="ECO:0000256" key="1">
    <source>
        <dbReference type="SAM" id="Phobius"/>
    </source>
</evidence>
<organism evidence="2 3">
    <name type="scientific">Araneus ventricosus</name>
    <name type="common">Orbweaver spider</name>
    <name type="synonym">Epeira ventricosa</name>
    <dbReference type="NCBI Taxonomy" id="182803"/>
    <lineage>
        <taxon>Eukaryota</taxon>
        <taxon>Metazoa</taxon>
        <taxon>Ecdysozoa</taxon>
        <taxon>Arthropoda</taxon>
        <taxon>Chelicerata</taxon>
        <taxon>Arachnida</taxon>
        <taxon>Araneae</taxon>
        <taxon>Araneomorphae</taxon>
        <taxon>Entelegynae</taxon>
        <taxon>Araneoidea</taxon>
        <taxon>Araneidae</taxon>
        <taxon>Araneus</taxon>
    </lineage>
</organism>
<gene>
    <name evidence="2" type="ORF">AVEN_139267_1</name>
</gene>
<dbReference type="Proteomes" id="UP000499080">
    <property type="component" value="Unassembled WGS sequence"/>
</dbReference>
<protein>
    <submittedName>
        <fullName evidence="2">Uncharacterized protein</fullName>
    </submittedName>
</protein>
<reference evidence="2 3" key="1">
    <citation type="journal article" date="2019" name="Sci. Rep.">
        <title>Orb-weaving spider Araneus ventricosus genome elucidates the spidroin gene catalogue.</title>
        <authorList>
            <person name="Kono N."/>
            <person name="Nakamura H."/>
            <person name="Ohtoshi R."/>
            <person name="Moran D.A.P."/>
            <person name="Shinohara A."/>
            <person name="Yoshida Y."/>
            <person name="Fujiwara M."/>
            <person name="Mori M."/>
            <person name="Tomita M."/>
            <person name="Arakawa K."/>
        </authorList>
    </citation>
    <scope>NUCLEOTIDE SEQUENCE [LARGE SCALE GENOMIC DNA]</scope>
</reference>
<keyword evidence="1" id="KW-0472">Membrane</keyword>
<sequence>MFILFYCIFCKFIRNNFEWVTRQIANGGLPGNVKPVLLIYQKTIKSMSDLEETSSSVAFLVVVLSMMGLFSSGYRIAFSPSARNTHFATRLFSGTFYLSFQLLLIIHASLANEAKRKAGQAAKCLSYQCPMGNKQIKLLLNQDLNKDNYLTLWQICAIERSVLITNIGVLLTYGILLGTLGKQF</sequence>
<name>A0A4Y2NLP6_ARAVE</name>
<keyword evidence="3" id="KW-1185">Reference proteome</keyword>
<feature type="transmembrane region" description="Helical" evidence="1">
    <location>
        <begin position="57"/>
        <end position="78"/>
    </location>
</feature>
<feature type="transmembrane region" description="Helical" evidence="1">
    <location>
        <begin position="162"/>
        <end position="181"/>
    </location>
</feature>
<comment type="caution">
    <text evidence="2">The sequence shown here is derived from an EMBL/GenBank/DDBJ whole genome shotgun (WGS) entry which is preliminary data.</text>
</comment>
<keyword evidence="1" id="KW-1133">Transmembrane helix</keyword>
<keyword evidence="1" id="KW-0812">Transmembrane</keyword>
<dbReference type="EMBL" id="BGPR01009398">
    <property type="protein sequence ID" value="GBN39764.1"/>
    <property type="molecule type" value="Genomic_DNA"/>
</dbReference>
<evidence type="ECO:0000313" key="3">
    <source>
        <dbReference type="Proteomes" id="UP000499080"/>
    </source>
</evidence>
<accession>A0A4Y2NLP6</accession>
<evidence type="ECO:0000313" key="2">
    <source>
        <dbReference type="EMBL" id="GBN39764.1"/>
    </source>
</evidence>
<proteinExistence type="predicted"/>